<feature type="compositionally biased region" description="Low complexity" evidence="1">
    <location>
        <begin position="247"/>
        <end position="261"/>
    </location>
</feature>
<proteinExistence type="predicted"/>
<dbReference type="AlphaFoldDB" id="A0A4S2MII7"/>
<evidence type="ECO:0000313" key="4">
    <source>
        <dbReference type="Proteomes" id="UP000298138"/>
    </source>
</evidence>
<feature type="transmembrane region" description="Helical" evidence="2">
    <location>
        <begin position="93"/>
        <end position="111"/>
    </location>
</feature>
<keyword evidence="2" id="KW-0472">Membrane</keyword>
<name>A0A4S2MII7_9PEZI</name>
<keyword evidence="2" id="KW-0812">Transmembrane</keyword>
<dbReference type="InParanoid" id="A0A4S2MII7"/>
<organism evidence="3 4">
    <name type="scientific">Ascodesmis nigricans</name>
    <dbReference type="NCBI Taxonomy" id="341454"/>
    <lineage>
        <taxon>Eukaryota</taxon>
        <taxon>Fungi</taxon>
        <taxon>Dikarya</taxon>
        <taxon>Ascomycota</taxon>
        <taxon>Pezizomycotina</taxon>
        <taxon>Pezizomycetes</taxon>
        <taxon>Pezizales</taxon>
        <taxon>Ascodesmidaceae</taxon>
        <taxon>Ascodesmis</taxon>
    </lineage>
</organism>
<keyword evidence="4" id="KW-1185">Reference proteome</keyword>
<accession>A0A4S2MII7</accession>
<evidence type="ECO:0000256" key="2">
    <source>
        <dbReference type="SAM" id="Phobius"/>
    </source>
</evidence>
<feature type="region of interest" description="Disordered" evidence="1">
    <location>
        <begin position="368"/>
        <end position="406"/>
    </location>
</feature>
<gene>
    <name evidence="3" type="ORF">EX30DRAFT_399161</name>
</gene>
<reference evidence="3 4" key="1">
    <citation type="submission" date="2019-04" db="EMBL/GenBank/DDBJ databases">
        <title>Comparative genomics and transcriptomics to analyze fruiting body development in filamentous ascomycetes.</title>
        <authorList>
            <consortium name="DOE Joint Genome Institute"/>
            <person name="Lutkenhaus R."/>
            <person name="Traeger S."/>
            <person name="Breuer J."/>
            <person name="Kuo A."/>
            <person name="Lipzen A."/>
            <person name="Pangilinan J."/>
            <person name="Dilworth D."/>
            <person name="Sandor L."/>
            <person name="Poggeler S."/>
            <person name="Barry K."/>
            <person name="Grigoriev I.V."/>
            <person name="Nowrousian M."/>
        </authorList>
    </citation>
    <scope>NUCLEOTIDE SEQUENCE [LARGE SCALE GENOMIC DNA]</scope>
    <source>
        <strain evidence="3 4">CBS 389.68</strain>
    </source>
</reference>
<evidence type="ECO:0000256" key="1">
    <source>
        <dbReference type="SAM" id="MobiDB-lite"/>
    </source>
</evidence>
<dbReference type="EMBL" id="ML220172">
    <property type="protein sequence ID" value="TGZ76603.1"/>
    <property type="molecule type" value="Genomic_DNA"/>
</dbReference>
<protein>
    <submittedName>
        <fullName evidence="3">Uncharacterized protein</fullName>
    </submittedName>
</protein>
<sequence>MKIKQSTTTRTQFELSRSECLRLSSIPKHYNTIPFASSDTFLLILHYSAFHFTSVFRSFHRLVPVTLRPRIARLAFIASSVITCNIKMQTKNLLFALPSIILVLSQLAVGTPTPTAEYGNTLAKRTPGPEPHFDPVLGPHSHNGIANTNEDEYYQYNGPSGLQNNEYDLHDDSTDEHWLVKRSEVWDDDTGLRGAGGILEKRDFSYDSKLVKRQQQQYETIELEEEGDHNEEGYAGADGADEDDMMADVPTAGPKATKTATGGAGPIDASDKEVKKRIAKMAEEIPDAPNASNTPKMTASNLKTIERLRRELVEKLTKTMSKPLKNYLASRNRVITGNKAIGSSVKSGMKMTDKGRAMLNKIPDAIERAQAKDQGGNAAKNQAKMKQKGRYTATTTQTKLKNQQLE</sequence>
<dbReference type="Proteomes" id="UP000298138">
    <property type="component" value="Unassembled WGS sequence"/>
</dbReference>
<evidence type="ECO:0000313" key="3">
    <source>
        <dbReference type="EMBL" id="TGZ76603.1"/>
    </source>
</evidence>
<keyword evidence="2" id="KW-1133">Transmembrane helix</keyword>
<feature type="region of interest" description="Disordered" evidence="1">
    <location>
        <begin position="222"/>
        <end position="271"/>
    </location>
</feature>